<dbReference type="STRING" id="440514.SAMN04488010_3063"/>
<protein>
    <submittedName>
        <fullName evidence="2">Uncharacterized protein</fullName>
    </submittedName>
</protein>
<gene>
    <name evidence="2" type="ORF">SAMN04488010_3063</name>
</gene>
<keyword evidence="1" id="KW-0472">Membrane</keyword>
<feature type="transmembrane region" description="Helical" evidence="1">
    <location>
        <begin position="47"/>
        <end position="72"/>
    </location>
</feature>
<evidence type="ECO:0000313" key="2">
    <source>
        <dbReference type="EMBL" id="SFR82639.1"/>
    </source>
</evidence>
<name>A0A1I6JUH5_9FLAO</name>
<dbReference type="AlphaFoldDB" id="A0A1I6JUH5"/>
<feature type="transmembrane region" description="Helical" evidence="1">
    <location>
        <begin position="7"/>
        <end position="27"/>
    </location>
</feature>
<proteinExistence type="predicted"/>
<dbReference type="EMBL" id="FOYX01000003">
    <property type="protein sequence ID" value="SFR82639.1"/>
    <property type="molecule type" value="Genomic_DNA"/>
</dbReference>
<dbReference type="Proteomes" id="UP000199462">
    <property type="component" value="Unassembled WGS sequence"/>
</dbReference>
<organism evidence="2 3">
    <name type="scientific">Maribacter stanieri</name>
    <dbReference type="NCBI Taxonomy" id="440514"/>
    <lineage>
        <taxon>Bacteria</taxon>
        <taxon>Pseudomonadati</taxon>
        <taxon>Bacteroidota</taxon>
        <taxon>Flavobacteriia</taxon>
        <taxon>Flavobacteriales</taxon>
        <taxon>Flavobacteriaceae</taxon>
        <taxon>Maribacter</taxon>
    </lineage>
</organism>
<feature type="transmembrane region" description="Helical" evidence="1">
    <location>
        <begin position="84"/>
        <end position="104"/>
    </location>
</feature>
<reference evidence="3" key="1">
    <citation type="submission" date="2016-10" db="EMBL/GenBank/DDBJ databases">
        <authorList>
            <person name="Varghese N."/>
            <person name="Submissions S."/>
        </authorList>
    </citation>
    <scope>NUCLEOTIDE SEQUENCE [LARGE SCALE GENOMIC DNA]</scope>
    <source>
        <strain evidence="3">DSM 19891</strain>
    </source>
</reference>
<sequence>MTKRILNYLGWIIVAILLGFLHMRIVLGPASTSDSSGITFLNSIHDFVLWYVGAIIGAIIAFAFILLDILYLNKKLQDHSKATLIRLSVIIGLAIIIGATHYFLEEIADVI</sequence>
<evidence type="ECO:0000256" key="1">
    <source>
        <dbReference type="SAM" id="Phobius"/>
    </source>
</evidence>
<evidence type="ECO:0000313" key="3">
    <source>
        <dbReference type="Proteomes" id="UP000199462"/>
    </source>
</evidence>
<keyword evidence="1" id="KW-0812">Transmembrane</keyword>
<accession>A0A1I6JUH5</accession>
<keyword evidence="3" id="KW-1185">Reference proteome</keyword>
<dbReference type="RefSeq" id="WP_143099085.1">
    <property type="nucleotide sequence ID" value="NZ_FOYX01000003.1"/>
</dbReference>
<keyword evidence="1" id="KW-1133">Transmembrane helix</keyword>